<dbReference type="PANTHER" id="PTHR42993">
    <property type="entry name" value="MAOC-LIKE DEHYDRATASE DOMAIN-CONTAINING PROTEIN"/>
    <property type="match status" value="1"/>
</dbReference>
<dbReference type="PANTHER" id="PTHR42993:SF1">
    <property type="entry name" value="MAOC-LIKE DEHYDRATASE DOMAIN-CONTAINING PROTEIN"/>
    <property type="match status" value="1"/>
</dbReference>
<evidence type="ECO:0000313" key="2">
    <source>
        <dbReference type="EMBL" id="GAF71945.1"/>
    </source>
</evidence>
<reference evidence="2" key="1">
    <citation type="journal article" date="2014" name="Front. Microbiol.">
        <title>High frequency of phylogenetically diverse reductive dehalogenase-homologous genes in deep subseafloor sedimentary metagenomes.</title>
        <authorList>
            <person name="Kawai M."/>
            <person name="Futagami T."/>
            <person name="Toyoda A."/>
            <person name="Takaki Y."/>
            <person name="Nishi S."/>
            <person name="Hori S."/>
            <person name="Arai W."/>
            <person name="Tsubouchi T."/>
            <person name="Morono Y."/>
            <person name="Uchiyama I."/>
            <person name="Ito T."/>
            <person name="Fujiyama A."/>
            <person name="Inagaki F."/>
            <person name="Takami H."/>
        </authorList>
    </citation>
    <scope>NUCLEOTIDE SEQUENCE</scope>
    <source>
        <strain evidence="2">Expedition CK06-06</strain>
    </source>
</reference>
<protein>
    <recommendedName>
        <fullName evidence="1">MaoC-like domain-containing protein</fullName>
    </recommendedName>
</protein>
<sequence>ASPFGKTIAQGSLLISMLVGFVNEIAPLADDIAYGLNYGFDRVRFIRPVPVDSRVRGRMVLKDVRLKGDNRYLVTIEGTIEQEGADQPRLVAEWLALVVWA</sequence>
<dbReference type="EMBL" id="BARS01000107">
    <property type="protein sequence ID" value="GAF71945.1"/>
    <property type="molecule type" value="Genomic_DNA"/>
</dbReference>
<feature type="non-terminal residue" evidence="2">
    <location>
        <position position="1"/>
    </location>
</feature>
<feature type="domain" description="MaoC-like" evidence="1">
    <location>
        <begin position="2"/>
        <end position="70"/>
    </location>
</feature>
<dbReference type="Gene3D" id="3.10.129.10">
    <property type="entry name" value="Hotdog Thioesterase"/>
    <property type="match status" value="1"/>
</dbReference>
<dbReference type="Pfam" id="PF01575">
    <property type="entry name" value="MaoC_dehydratas"/>
    <property type="match status" value="1"/>
</dbReference>
<dbReference type="SUPFAM" id="SSF54637">
    <property type="entry name" value="Thioesterase/thiol ester dehydrase-isomerase"/>
    <property type="match status" value="1"/>
</dbReference>
<name>X0T7A1_9ZZZZ</name>
<organism evidence="2">
    <name type="scientific">marine sediment metagenome</name>
    <dbReference type="NCBI Taxonomy" id="412755"/>
    <lineage>
        <taxon>unclassified sequences</taxon>
        <taxon>metagenomes</taxon>
        <taxon>ecological metagenomes</taxon>
    </lineage>
</organism>
<evidence type="ECO:0000259" key="1">
    <source>
        <dbReference type="Pfam" id="PF01575"/>
    </source>
</evidence>
<proteinExistence type="predicted"/>
<dbReference type="InterPro" id="IPR002539">
    <property type="entry name" value="MaoC-like_dom"/>
</dbReference>
<accession>X0T7A1</accession>
<dbReference type="AlphaFoldDB" id="X0T7A1"/>
<gene>
    <name evidence="2" type="ORF">S01H1_00314</name>
</gene>
<dbReference type="InterPro" id="IPR029069">
    <property type="entry name" value="HotDog_dom_sf"/>
</dbReference>
<comment type="caution">
    <text evidence="2">The sequence shown here is derived from an EMBL/GenBank/DDBJ whole genome shotgun (WGS) entry which is preliminary data.</text>
</comment>